<comment type="caution">
    <text evidence="4">The sequence shown here is derived from an EMBL/GenBank/DDBJ whole genome shotgun (WGS) entry which is preliminary data.</text>
</comment>
<organism evidence="4 7">
    <name type="scientific">Aliirhizobium cellulosilyticum</name>
    <dbReference type="NCBI Taxonomy" id="393664"/>
    <lineage>
        <taxon>Bacteria</taxon>
        <taxon>Pseudomonadati</taxon>
        <taxon>Pseudomonadota</taxon>
        <taxon>Alphaproteobacteria</taxon>
        <taxon>Hyphomicrobiales</taxon>
        <taxon>Rhizobiaceae</taxon>
        <taxon>Aliirhizobium</taxon>
    </lineage>
</organism>
<sequence length="165" mass="18170">MRLLAKVVVLILSATSATEAADMPEAGKGTRCSCGENTAAQAPVVTRSYPICYFNKKPGDEELARLEQKLIEFMKPYMPSGVLQTGMSPNNRWISVKGMQSGHVALKKVWPQIGCYGNYITQSEYVQHKRCTGYLEQLLKQNSYTFSGETSDGEGITGQLFCDGK</sequence>
<accession>A0A7W6Y5D5</accession>
<dbReference type="Proteomes" id="UP000576087">
    <property type="component" value="Unassembled WGS sequence"/>
</dbReference>
<dbReference type="Proteomes" id="UP000520770">
    <property type="component" value="Unassembled WGS sequence"/>
</dbReference>
<dbReference type="EMBL" id="JACIGW010000005">
    <property type="protein sequence ID" value="MBB4350486.1"/>
    <property type="molecule type" value="Genomic_DNA"/>
</dbReference>
<keyword evidence="1" id="KW-0732">Signal</keyword>
<protein>
    <submittedName>
        <fullName evidence="4">Uncharacterized protein</fullName>
    </submittedName>
</protein>
<gene>
    <name evidence="3" type="ORF">GGE31_004010</name>
    <name evidence="2" type="ORF">GGE33_004251</name>
    <name evidence="4" type="ORF">GGE35_003952</name>
</gene>
<reference evidence="5 6" key="1">
    <citation type="submission" date="2020-08" db="EMBL/GenBank/DDBJ databases">
        <title>Genomic Encyclopedia of Type Strains, Phase IV (KMG-V): Genome sequencing to study the core and pangenomes of soil and plant-associated prokaryotes.</title>
        <authorList>
            <person name="Whitman W."/>
        </authorList>
    </citation>
    <scope>NUCLEOTIDE SEQUENCE [LARGE SCALE GENOMIC DNA]</scope>
    <source>
        <strain evidence="3 6">SEMIA 444</strain>
        <strain evidence="2 5">SEMIA 448</strain>
        <strain evidence="4 7">SEMIA 452</strain>
    </source>
</reference>
<evidence type="ECO:0000313" key="7">
    <source>
        <dbReference type="Proteomes" id="UP000576087"/>
    </source>
</evidence>
<evidence type="ECO:0000313" key="5">
    <source>
        <dbReference type="Proteomes" id="UP000520770"/>
    </source>
</evidence>
<evidence type="ECO:0000313" key="3">
    <source>
        <dbReference type="EMBL" id="MBB4413482.1"/>
    </source>
</evidence>
<feature type="chain" id="PRO_5036405106" evidence="1">
    <location>
        <begin position="21"/>
        <end position="165"/>
    </location>
</feature>
<feature type="signal peptide" evidence="1">
    <location>
        <begin position="1"/>
        <end position="20"/>
    </location>
</feature>
<dbReference type="Proteomes" id="UP000524535">
    <property type="component" value="Unassembled WGS sequence"/>
</dbReference>
<keyword evidence="6" id="KW-1185">Reference proteome</keyword>
<dbReference type="EMBL" id="JACIHM010000006">
    <property type="protein sequence ID" value="MBB4448115.1"/>
    <property type="molecule type" value="Genomic_DNA"/>
</dbReference>
<dbReference type="EMBL" id="JACIGY010000006">
    <property type="protein sequence ID" value="MBB4413482.1"/>
    <property type="molecule type" value="Genomic_DNA"/>
</dbReference>
<proteinExistence type="predicted"/>
<evidence type="ECO:0000313" key="2">
    <source>
        <dbReference type="EMBL" id="MBB4350486.1"/>
    </source>
</evidence>
<dbReference type="RefSeq" id="WP_183827339.1">
    <property type="nucleotide sequence ID" value="NZ_JACIGW010000005.1"/>
</dbReference>
<evidence type="ECO:0000256" key="1">
    <source>
        <dbReference type="SAM" id="SignalP"/>
    </source>
</evidence>
<evidence type="ECO:0000313" key="4">
    <source>
        <dbReference type="EMBL" id="MBB4448115.1"/>
    </source>
</evidence>
<dbReference type="AlphaFoldDB" id="A0A7W6Y5D5"/>
<name>A0A7W6Y5D5_9HYPH</name>
<evidence type="ECO:0000313" key="6">
    <source>
        <dbReference type="Proteomes" id="UP000524535"/>
    </source>
</evidence>